<feature type="non-terminal residue" evidence="2">
    <location>
        <position position="1"/>
    </location>
</feature>
<proteinExistence type="predicted"/>
<organism evidence="2">
    <name type="scientific">uncultured Rubrobacteraceae bacterium</name>
    <dbReference type="NCBI Taxonomy" id="349277"/>
    <lineage>
        <taxon>Bacteria</taxon>
        <taxon>Bacillati</taxon>
        <taxon>Actinomycetota</taxon>
        <taxon>Rubrobacteria</taxon>
        <taxon>Rubrobacterales</taxon>
        <taxon>Rubrobacteraceae</taxon>
        <taxon>environmental samples</taxon>
    </lineage>
</organism>
<feature type="non-terminal residue" evidence="2">
    <location>
        <position position="71"/>
    </location>
</feature>
<evidence type="ECO:0000256" key="1">
    <source>
        <dbReference type="SAM" id="MobiDB-lite"/>
    </source>
</evidence>
<feature type="compositionally biased region" description="Basic and acidic residues" evidence="1">
    <location>
        <begin position="1"/>
        <end position="10"/>
    </location>
</feature>
<gene>
    <name evidence="2" type="ORF">AVDCRST_MAG55-723</name>
</gene>
<feature type="region of interest" description="Disordered" evidence="1">
    <location>
        <begin position="1"/>
        <end position="42"/>
    </location>
</feature>
<protein>
    <submittedName>
        <fullName evidence="2">Uncharacterized protein</fullName>
    </submittedName>
</protein>
<dbReference type="EMBL" id="CADCUZ010000030">
    <property type="protein sequence ID" value="CAA9402019.1"/>
    <property type="molecule type" value="Genomic_DNA"/>
</dbReference>
<reference evidence="2" key="1">
    <citation type="submission" date="2020-02" db="EMBL/GenBank/DDBJ databases">
        <authorList>
            <person name="Meier V. D."/>
        </authorList>
    </citation>
    <scope>NUCLEOTIDE SEQUENCE</scope>
    <source>
        <strain evidence="2">AVDCRST_MAG55</strain>
    </source>
</reference>
<dbReference type="AlphaFoldDB" id="A0A6J4P3Y1"/>
<evidence type="ECO:0000313" key="2">
    <source>
        <dbReference type="EMBL" id="CAA9402019.1"/>
    </source>
</evidence>
<name>A0A6J4P3Y1_9ACTN</name>
<accession>A0A6J4P3Y1</accession>
<sequence>ARHDAHEDQKPQVFADPGGLLDSRPDLPAHQRPRRRDPRLRPFPAPHRYFLLAPDAFELAAFTFIGRERPM</sequence>